<dbReference type="InterPro" id="IPR007569">
    <property type="entry name" value="DUF559"/>
</dbReference>
<reference evidence="2" key="1">
    <citation type="submission" date="2018-01" db="EMBL/GenBank/DDBJ databases">
        <authorList>
            <person name="Li J."/>
        </authorList>
    </citation>
    <scope>NUCLEOTIDE SEQUENCE [LARGE SCALE GENOMIC DNA]</scope>
    <source>
        <strain evidence="2">2184</strain>
    </source>
</reference>
<accession>A0A2S0WH92</accession>
<dbReference type="EMBL" id="CP026948">
    <property type="protein sequence ID" value="AWB85094.1"/>
    <property type="molecule type" value="Genomic_DNA"/>
</dbReference>
<name>A0A2S0WH92_9CORY</name>
<sequence length="214" mass="24387">MWVVATTEERVELSATARSIGASIRKNPRYQARHFRLTEAETYTTEGCRATKLIRTAIDIARTHGFPEGLVAFDWLLRVGVDTQHIRRQIEAMGRFKGARIARQCLAHATPLSESPYESLARALLIAAHFDPVPQFSVGRYRADLGIDGWLLIEIDGDSKYEYGTAETIRKENDRKKQIENQGYRVLRYRPGFLLKNPQGFLNEVKTAYTTRVS</sequence>
<dbReference type="Pfam" id="PF04480">
    <property type="entry name" value="DUF559"/>
    <property type="match status" value="1"/>
</dbReference>
<proteinExistence type="predicted"/>
<gene>
    <name evidence="1" type="ORF">C3E79_06845</name>
</gene>
<dbReference type="Proteomes" id="UP000244754">
    <property type="component" value="Chromosome"/>
</dbReference>
<dbReference type="KEGG" id="clia:C3E79_06845"/>
<dbReference type="AlphaFoldDB" id="A0A2S0WH92"/>
<evidence type="ECO:0000313" key="1">
    <source>
        <dbReference type="EMBL" id="AWB85094.1"/>
    </source>
</evidence>
<keyword evidence="2" id="KW-1185">Reference proteome</keyword>
<protein>
    <submittedName>
        <fullName evidence="1">Uncharacterized protein</fullName>
    </submittedName>
</protein>
<evidence type="ECO:0000313" key="2">
    <source>
        <dbReference type="Proteomes" id="UP000244754"/>
    </source>
</evidence>
<dbReference type="OrthoDB" id="4775361at2"/>
<organism evidence="1 2">
    <name type="scientific">Corynebacterium liangguodongii</name>
    <dbReference type="NCBI Taxonomy" id="2079535"/>
    <lineage>
        <taxon>Bacteria</taxon>
        <taxon>Bacillati</taxon>
        <taxon>Actinomycetota</taxon>
        <taxon>Actinomycetes</taxon>
        <taxon>Mycobacteriales</taxon>
        <taxon>Corynebacteriaceae</taxon>
        <taxon>Corynebacterium</taxon>
    </lineage>
</organism>
<dbReference type="Gene3D" id="3.40.960.10">
    <property type="entry name" value="VSR Endonuclease"/>
    <property type="match status" value="1"/>
</dbReference>